<gene>
    <name evidence="3" type="primary">LOC109115420</name>
</gene>
<dbReference type="KEGG" id="nnu:109115420"/>
<proteinExistence type="predicted"/>
<organism evidence="2 3">
    <name type="scientific">Nelumbo nucifera</name>
    <name type="common">Sacred lotus</name>
    <dbReference type="NCBI Taxonomy" id="4432"/>
    <lineage>
        <taxon>Eukaryota</taxon>
        <taxon>Viridiplantae</taxon>
        <taxon>Streptophyta</taxon>
        <taxon>Embryophyta</taxon>
        <taxon>Tracheophyta</taxon>
        <taxon>Spermatophyta</taxon>
        <taxon>Magnoliopsida</taxon>
        <taxon>Proteales</taxon>
        <taxon>Nelumbonaceae</taxon>
        <taxon>Nelumbo</taxon>
    </lineage>
</organism>
<dbReference type="Proteomes" id="UP000189703">
    <property type="component" value="Unplaced"/>
</dbReference>
<dbReference type="InterPro" id="IPR013103">
    <property type="entry name" value="RVT_2"/>
</dbReference>
<evidence type="ECO:0000313" key="2">
    <source>
        <dbReference type="Proteomes" id="UP000189703"/>
    </source>
</evidence>
<dbReference type="STRING" id="4432.A0A1U8QA52"/>
<protein>
    <submittedName>
        <fullName evidence="3">Uncharacterized protein LOC109115420</fullName>
    </submittedName>
</protein>
<keyword evidence="2" id="KW-1185">Reference proteome</keyword>
<dbReference type="PANTHER" id="PTHR11439">
    <property type="entry name" value="GAG-POL-RELATED RETROTRANSPOSON"/>
    <property type="match status" value="1"/>
</dbReference>
<evidence type="ECO:0000313" key="3">
    <source>
        <dbReference type="RefSeq" id="XP_019054960.1"/>
    </source>
</evidence>
<dbReference type="RefSeq" id="XP_019054960.1">
    <property type="nucleotide sequence ID" value="XM_019199415.1"/>
</dbReference>
<name>A0A1U8QA52_NELNU</name>
<dbReference type="SUPFAM" id="SSF56672">
    <property type="entry name" value="DNA/RNA polymerases"/>
    <property type="match status" value="1"/>
</dbReference>
<dbReference type="AlphaFoldDB" id="A0A1U8QA52"/>
<dbReference type="InParanoid" id="A0A1U8QA52"/>
<dbReference type="OMA" id="HTSCDIT"/>
<feature type="domain" description="Reverse transcriptase Ty1/copia-type" evidence="1">
    <location>
        <begin position="1"/>
        <end position="146"/>
    </location>
</feature>
<dbReference type="Pfam" id="PF07727">
    <property type="entry name" value="RVT_2"/>
    <property type="match status" value="1"/>
</dbReference>
<dbReference type="GeneID" id="109115420"/>
<evidence type="ECO:0000259" key="1">
    <source>
        <dbReference type="Pfam" id="PF07727"/>
    </source>
</evidence>
<sequence>MSQPPSFQHPSIPDHVYKLHRSLYGLRQAPRAWFTRLHNFLISHDFIESKVDASLFIHHTSCDITLLLIYIDDIIITGSNSTLIEHFINALASEFSIWDLGPLHFFLGLESQPTSDGIILSQSKYALDLLHRARMADAKPCTTPMAATIKLSTDDSKAYDDPTLYHSTVGALQYLTMTRPDLAFLVNKVAQYMSKPTVNHWAALKCILHYIKHTHTLGLHIRHSCSTQLHGYSDSDWTGCLDD</sequence>
<dbReference type="OrthoDB" id="1931024at2759"/>
<accession>A0A1U8QA52</accession>
<reference evidence="3" key="1">
    <citation type="submission" date="2025-08" db="UniProtKB">
        <authorList>
            <consortium name="RefSeq"/>
        </authorList>
    </citation>
    <scope>IDENTIFICATION</scope>
</reference>
<dbReference type="InterPro" id="IPR043502">
    <property type="entry name" value="DNA/RNA_pol_sf"/>
</dbReference>
<dbReference type="PANTHER" id="PTHR11439:SF450">
    <property type="entry name" value="REVERSE TRANSCRIPTASE TY1_COPIA-TYPE DOMAIN-CONTAINING PROTEIN"/>
    <property type="match status" value="1"/>
</dbReference>